<keyword evidence="6" id="KW-0472">Membrane</keyword>
<dbReference type="InParanoid" id="F0XEV0"/>
<dbReference type="RefSeq" id="XP_014173341.1">
    <property type="nucleotide sequence ID" value="XM_014317866.1"/>
</dbReference>
<evidence type="ECO:0000256" key="3">
    <source>
        <dbReference type="ARBA" id="ARBA00004370"/>
    </source>
</evidence>
<keyword evidence="4" id="KW-0256">Endoplasmic reticulum</keyword>
<evidence type="ECO:0000313" key="10">
    <source>
        <dbReference type="Proteomes" id="UP000007796"/>
    </source>
</evidence>
<dbReference type="SUPFAM" id="SSF53474">
    <property type="entry name" value="alpha/beta-Hydrolases"/>
    <property type="match status" value="1"/>
</dbReference>
<evidence type="ECO:0000256" key="6">
    <source>
        <dbReference type="ARBA" id="ARBA00023136"/>
    </source>
</evidence>
<reference evidence="9 10" key="1">
    <citation type="journal article" date="2011" name="Proc. Natl. Acad. Sci. U.S.A.">
        <title>Genome and transcriptome analyses of the mountain pine beetle-fungal symbiont Grosmannia clavigera, a lodgepole pine pathogen.</title>
        <authorList>
            <person name="DiGuistini S."/>
            <person name="Wang Y."/>
            <person name="Liao N.Y."/>
            <person name="Taylor G."/>
            <person name="Tanguay P."/>
            <person name="Feau N."/>
            <person name="Henrissat B."/>
            <person name="Chan S.K."/>
            <person name="Hesse-Orce U."/>
            <person name="Alamouti S.M."/>
            <person name="Tsui C.K.M."/>
            <person name="Docking R.T."/>
            <person name="Levasseur A."/>
            <person name="Haridas S."/>
            <person name="Robertson G."/>
            <person name="Birol I."/>
            <person name="Holt R.A."/>
            <person name="Marra M.A."/>
            <person name="Hamelin R.C."/>
            <person name="Hirst M."/>
            <person name="Jones S.J.M."/>
            <person name="Bohlmann J."/>
            <person name="Breuil C."/>
        </authorList>
    </citation>
    <scope>NUCLEOTIDE SEQUENCE [LARGE SCALE GENOMIC DNA]</scope>
    <source>
        <strain evidence="10">kw1407 / UAMH 11150</strain>
    </source>
</reference>
<dbReference type="GO" id="GO:0016020">
    <property type="term" value="C:membrane"/>
    <property type="evidence" value="ECO:0007669"/>
    <property type="project" value="UniProtKB-SubCell"/>
</dbReference>
<dbReference type="SUPFAM" id="SSF52540">
    <property type="entry name" value="P-loop containing nucleoside triphosphate hydrolases"/>
    <property type="match status" value="1"/>
</dbReference>
<dbReference type="EMBL" id="GL629765">
    <property type="protein sequence ID" value="EFX03859.1"/>
    <property type="molecule type" value="Genomic_DNA"/>
</dbReference>
<proteinExistence type="predicted"/>
<evidence type="ECO:0000256" key="7">
    <source>
        <dbReference type="SAM" id="MobiDB-lite"/>
    </source>
</evidence>
<dbReference type="PANTHER" id="PTHR48182:SF2">
    <property type="entry name" value="PROTEIN SERAC1"/>
    <property type="match status" value="1"/>
</dbReference>
<dbReference type="GeneID" id="25981461"/>
<evidence type="ECO:0000256" key="1">
    <source>
        <dbReference type="ARBA" id="ARBA00004173"/>
    </source>
</evidence>
<dbReference type="Gene3D" id="3.40.50.300">
    <property type="entry name" value="P-loop containing nucleotide triphosphate hydrolases"/>
    <property type="match status" value="1"/>
</dbReference>
<dbReference type="InterPro" id="IPR055496">
    <property type="entry name" value="DUF7068"/>
</dbReference>
<dbReference type="PANTHER" id="PTHR48182">
    <property type="entry name" value="PROTEIN SERAC1"/>
    <property type="match status" value="1"/>
</dbReference>
<keyword evidence="10" id="KW-1185">Reference proteome</keyword>
<feature type="domain" description="NACHT" evidence="8">
    <location>
        <begin position="386"/>
        <end position="512"/>
    </location>
</feature>
<evidence type="ECO:0000256" key="4">
    <source>
        <dbReference type="ARBA" id="ARBA00022824"/>
    </source>
</evidence>
<dbReference type="STRING" id="655863.F0XEV0"/>
<dbReference type="InterPro" id="IPR007111">
    <property type="entry name" value="NACHT_NTPase"/>
</dbReference>
<dbReference type="HOGENOM" id="CLU_303826_0_0_1"/>
<sequence length="933" mass="106272">MPPGAVELAVRHNDSEADTDIIAIHGLDTKSPDTWTWRQGDVSVNWLSDVNMLPSRVGKARILTCDWSADLLQPKDMSQKSVKEYTRLILDGIQRERAEHEDRPIIFIASCLGGIILIQALVMAGSGYSSVCQATRGIVFLSTPFRGTSFKDIAPWAEPALSIWASATGRAVTELTKNTTQSSNLEELLRQFTKLVKDREKESELEPNLKIQLITFYEQQMTKLLHEYLWFSKMKLLVDSDSANLDIVEHPIPLDRTHVLMNKFAGPRDLEYEKVAGRIEDFLRSSRKTFFLDRADAYIKENCEKKLTILRLSGDSLPMNQCYINLAVVEQQGTKTANSAERDAKVSPFSLSHRLSVDTPDKQTQIVLSTIFESRKNRDGTTKTPRRILIRGRAGVGKTTLCKKMVYEFVHEHKWQPLFDRVLWVPLRRLKRWSSASYTFEELFRREVFQNCEEALRYLFVRSLRRALDEDRILFILDGLDEVSQEWARDNDGYDFLRDLLNQKNVVVTSRPYFKLPDGINPMDLELETLGFYPKQVEEYVNTTFGNSGTQKAEEVRLFLQTHPLIQGLVRIPVQLDALCYNWGGSIDLGSKPETMTAMYQAIENGLWKKDAFLLGKIQTENELQSASPKTMERMMEREIGFLESLAFSGLCSDTIEFETRISSTILHNTDDPKNGNPPDKILPRLSFLRTSDPPDSTSGSQQSCHFLHLIYQEYFAARYFVRKWKSGEDLEPFTITDKSGSKRCVRGKGIGTTIFLHQHKARYDILWRFVAGLLDSGDGHSDEQDTLRFFQTIDEKPRDLLGPAHQRLLMHCLGEVSPNLLIRPTLEKNLTSWLLFESSFENASLAREVELPDNVLMAALEDGSNKYNIAVSLNGRPTIPSSIVKLATSWLADDYNDKAALQILDNSHIKLPNITLQALTITVLLDTPQLRP</sequence>
<dbReference type="InterPro" id="IPR027417">
    <property type="entry name" value="P-loop_NTPase"/>
</dbReference>
<organism evidence="10">
    <name type="scientific">Grosmannia clavigera (strain kw1407 / UAMH 11150)</name>
    <name type="common">Blue stain fungus</name>
    <name type="synonym">Graphiocladiella clavigera</name>
    <dbReference type="NCBI Taxonomy" id="655863"/>
    <lineage>
        <taxon>Eukaryota</taxon>
        <taxon>Fungi</taxon>
        <taxon>Dikarya</taxon>
        <taxon>Ascomycota</taxon>
        <taxon>Pezizomycotina</taxon>
        <taxon>Sordariomycetes</taxon>
        <taxon>Sordariomycetidae</taxon>
        <taxon>Ophiostomatales</taxon>
        <taxon>Ophiostomataceae</taxon>
        <taxon>Leptographium</taxon>
    </lineage>
</organism>
<dbReference type="eggNOG" id="KOG4308">
    <property type="taxonomic scope" value="Eukaryota"/>
</dbReference>
<keyword evidence="5" id="KW-0496">Mitochondrion</keyword>
<dbReference type="InterPro" id="IPR029058">
    <property type="entry name" value="AB_hydrolase_fold"/>
</dbReference>
<gene>
    <name evidence="9" type="ORF">CMQ_787</name>
</gene>
<comment type="subcellular location">
    <subcellularLocation>
        <location evidence="2">Endoplasmic reticulum</location>
    </subcellularLocation>
    <subcellularLocation>
        <location evidence="3">Membrane</location>
    </subcellularLocation>
    <subcellularLocation>
        <location evidence="1">Mitochondrion</location>
    </subcellularLocation>
</comment>
<dbReference type="Gene3D" id="3.40.50.1820">
    <property type="entry name" value="alpha/beta hydrolase"/>
    <property type="match status" value="1"/>
</dbReference>
<dbReference type="InterPro" id="IPR052374">
    <property type="entry name" value="SERAC1"/>
</dbReference>
<dbReference type="GO" id="GO:0005783">
    <property type="term" value="C:endoplasmic reticulum"/>
    <property type="evidence" value="ECO:0007669"/>
    <property type="project" value="UniProtKB-SubCell"/>
</dbReference>
<dbReference type="Pfam" id="PF23238">
    <property type="entry name" value="DUF7068"/>
    <property type="match status" value="1"/>
</dbReference>
<evidence type="ECO:0000259" key="8">
    <source>
        <dbReference type="PROSITE" id="PS50837"/>
    </source>
</evidence>
<dbReference type="OrthoDB" id="427518at2759"/>
<feature type="region of interest" description="Disordered" evidence="7">
    <location>
        <begin position="667"/>
        <end position="702"/>
    </location>
</feature>
<dbReference type="AlphaFoldDB" id="F0XEV0"/>
<accession>F0XEV0</accession>
<evidence type="ECO:0000256" key="2">
    <source>
        <dbReference type="ARBA" id="ARBA00004240"/>
    </source>
</evidence>
<dbReference type="PROSITE" id="PS50837">
    <property type="entry name" value="NACHT"/>
    <property type="match status" value="1"/>
</dbReference>
<evidence type="ECO:0000313" key="9">
    <source>
        <dbReference type="EMBL" id="EFX03859.1"/>
    </source>
</evidence>
<dbReference type="GO" id="GO:0005739">
    <property type="term" value="C:mitochondrion"/>
    <property type="evidence" value="ECO:0007669"/>
    <property type="project" value="UniProtKB-SubCell"/>
</dbReference>
<dbReference type="Pfam" id="PF05729">
    <property type="entry name" value="NACHT"/>
    <property type="match status" value="1"/>
</dbReference>
<evidence type="ECO:0000256" key="5">
    <source>
        <dbReference type="ARBA" id="ARBA00023128"/>
    </source>
</evidence>
<dbReference type="Proteomes" id="UP000007796">
    <property type="component" value="Unassembled WGS sequence"/>
</dbReference>
<protein>
    <submittedName>
        <fullName evidence="9">Pfs domain containing protein</fullName>
    </submittedName>
</protein>
<name>F0XEV0_GROCL</name>